<dbReference type="GO" id="GO:0005524">
    <property type="term" value="F:ATP binding"/>
    <property type="evidence" value="ECO:0007669"/>
    <property type="project" value="UniProtKB-UniRule"/>
</dbReference>
<evidence type="ECO:0000256" key="14">
    <source>
        <dbReference type="ARBA" id="ARBA00048954"/>
    </source>
</evidence>
<feature type="domain" description="DOD-type homing endonuclease" evidence="18">
    <location>
        <begin position="1031"/>
        <end position="1178"/>
    </location>
</feature>
<dbReference type="SUPFAM" id="SSF52540">
    <property type="entry name" value="P-loop containing nucleoside triphosphate hydrolases"/>
    <property type="match status" value="2"/>
</dbReference>
<dbReference type="Gene3D" id="2.170.16.10">
    <property type="entry name" value="Hedgehog/Intein (Hint) domain"/>
    <property type="match status" value="1"/>
</dbReference>
<dbReference type="Proteomes" id="UP000319825">
    <property type="component" value="Unassembled WGS sequence"/>
</dbReference>
<dbReference type="Pfam" id="PF14890">
    <property type="entry name" value="Intein_splicing"/>
    <property type="match status" value="1"/>
</dbReference>
<dbReference type="Pfam" id="PF03796">
    <property type="entry name" value="DnaB_C"/>
    <property type="match status" value="2"/>
</dbReference>
<evidence type="ECO:0000256" key="7">
    <source>
        <dbReference type="ARBA" id="ARBA00022806"/>
    </source>
</evidence>
<evidence type="ECO:0000256" key="12">
    <source>
        <dbReference type="ARBA" id="ARBA00023235"/>
    </source>
</evidence>
<accession>A0A562I8S9</accession>
<dbReference type="InterPro" id="IPR004860">
    <property type="entry name" value="LAGLIDADG_dom"/>
</dbReference>
<dbReference type="InterPro" id="IPR003586">
    <property type="entry name" value="Hint_dom_C"/>
</dbReference>
<feature type="region of interest" description="Disordered" evidence="17">
    <location>
        <begin position="1"/>
        <end position="31"/>
    </location>
</feature>
<keyword evidence="11 16" id="KW-0238">DNA-binding</keyword>
<dbReference type="Gene3D" id="3.10.28.10">
    <property type="entry name" value="Homing endonucleases"/>
    <property type="match status" value="2"/>
</dbReference>
<dbReference type="NCBIfam" id="TIGR01443">
    <property type="entry name" value="intein_Cterm"/>
    <property type="match status" value="2"/>
</dbReference>
<keyword evidence="8" id="KW-0068">Autocatalytic cleavage</keyword>
<evidence type="ECO:0000313" key="20">
    <source>
        <dbReference type="EMBL" id="TWH67440.1"/>
    </source>
</evidence>
<dbReference type="GO" id="GO:0003677">
    <property type="term" value="F:DNA binding"/>
    <property type="evidence" value="ECO:0007669"/>
    <property type="project" value="UniProtKB-UniRule"/>
</dbReference>
<dbReference type="GO" id="GO:0006269">
    <property type="term" value="P:DNA replication, synthesis of primer"/>
    <property type="evidence" value="ECO:0007669"/>
    <property type="project" value="UniProtKB-UniRule"/>
</dbReference>
<dbReference type="Pfam" id="PF00772">
    <property type="entry name" value="DnaB"/>
    <property type="match status" value="1"/>
</dbReference>
<dbReference type="PROSITE" id="PS50818">
    <property type="entry name" value="INTEIN_C_TER"/>
    <property type="match status" value="1"/>
</dbReference>
<keyword evidence="4" id="KW-0677">Repeat</keyword>
<evidence type="ECO:0000313" key="21">
    <source>
        <dbReference type="Proteomes" id="UP000319825"/>
    </source>
</evidence>
<dbReference type="InterPro" id="IPR006142">
    <property type="entry name" value="INTEIN"/>
</dbReference>
<evidence type="ECO:0000256" key="15">
    <source>
        <dbReference type="NCBIfam" id="TIGR00665"/>
    </source>
</evidence>
<dbReference type="PROSITE" id="PS50819">
    <property type="entry name" value="INTEIN_ENDONUCLEASE"/>
    <property type="match status" value="2"/>
</dbReference>
<evidence type="ECO:0000256" key="2">
    <source>
        <dbReference type="ARBA" id="ARBA00022515"/>
    </source>
</evidence>
<dbReference type="InterPro" id="IPR007693">
    <property type="entry name" value="DNA_helicase_DnaB-like_N"/>
</dbReference>
<dbReference type="GO" id="GO:1990077">
    <property type="term" value="C:primosome complex"/>
    <property type="evidence" value="ECO:0007669"/>
    <property type="project" value="UniProtKB-UniRule"/>
</dbReference>
<keyword evidence="2 16" id="KW-0639">Primosome</keyword>
<reference evidence="20 21" key="1">
    <citation type="submission" date="2019-07" db="EMBL/GenBank/DDBJ databases">
        <title>R&amp;d 2014.</title>
        <authorList>
            <person name="Klenk H.-P."/>
        </authorList>
    </citation>
    <scope>NUCLEOTIDE SEQUENCE [LARGE SCALE GENOMIC DNA]</scope>
    <source>
        <strain evidence="20 21">DSM 43868</strain>
    </source>
</reference>
<dbReference type="InterPro" id="IPR027417">
    <property type="entry name" value="P-loop_NTPase"/>
</dbReference>
<dbReference type="InterPro" id="IPR007694">
    <property type="entry name" value="DNA_helicase_DnaB-like_C"/>
</dbReference>
<evidence type="ECO:0000256" key="10">
    <source>
        <dbReference type="ARBA" id="ARBA00023000"/>
    </source>
</evidence>
<dbReference type="InterPro" id="IPR036844">
    <property type="entry name" value="Hint_dom_sf"/>
</dbReference>
<dbReference type="CDD" id="cd00081">
    <property type="entry name" value="Hint"/>
    <property type="match status" value="2"/>
</dbReference>
<evidence type="ECO:0000256" key="5">
    <source>
        <dbReference type="ARBA" id="ARBA00022741"/>
    </source>
</evidence>
<feature type="domain" description="SF4 helicase" evidence="19">
    <location>
        <begin position="203"/>
        <end position="240"/>
    </location>
</feature>
<dbReference type="PANTHER" id="PTHR30153">
    <property type="entry name" value="REPLICATIVE DNA HELICASE DNAB"/>
    <property type="match status" value="1"/>
</dbReference>
<evidence type="ECO:0000256" key="11">
    <source>
        <dbReference type="ARBA" id="ARBA00023125"/>
    </source>
</evidence>
<dbReference type="InterPro" id="IPR036185">
    <property type="entry name" value="DNA_heli_DnaB-like_N_sf"/>
</dbReference>
<dbReference type="OrthoDB" id="9773982at2"/>
<dbReference type="GO" id="GO:0005829">
    <property type="term" value="C:cytosol"/>
    <property type="evidence" value="ECO:0007669"/>
    <property type="project" value="TreeGrafter"/>
</dbReference>
<dbReference type="NCBIfam" id="TIGR01445">
    <property type="entry name" value="intein_Nterm"/>
    <property type="match status" value="1"/>
</dbReference>
<dbReference type="FunFam" id="1.10.860.10:FF:000001">
    <property type="entry name" value="Replicative DNA helicase"/>
    <property type="match status" value="1"/>
</dbReference>
<organism evidence="20 21">
    <name type="scientific">Micromonospora olivasterospora</name>
    <dbReference type="NCBI Taxonomy" id="1880"/>
    <lineage>
        <taxon>Bacteria</taxon>
        <taxon>Bacillati</taxon>
        <taxon>Actinomycetota</taxon>
        <taxon>Actinomycetes</taxon>
        <taxon>Micromonosporales</taxon>
        <taxon>Micromonosporaceae</taxon>
        <taxon>Micromonospora</taxon>
    </lineage>
</organism>
<dbReference type="PANTHER" id="PTHR30153:SF2">
    <property type="entry name" value="REPLICATIVE DNA HELICASE"/>
    <property type="match status" value="1"/>
</dbReference>
<evidence type="ECO:0000256" key="17">
    <source>
        <dbReference type="SAM" id="MobiDB-lite"/>
    </source>
</evidence>
<keyword evidence="7 16" id="KW-0347">Helicase</keyword>
<dbReference type="PROSITE" id="PS51199">
    <property type="entry name" value="SF4_HELICASE"/>
    <property type="match status" value="3"/>
</dbReference>
<dbReference type="SUPFAM" id="SSF55608">
    <property type="entry name" value="Homing endonucleases"/>
    <property type="match status" value="2"/>
</dbReference>
<dbReference type="GO" id="GO:0043139">
    <property type="term" value="F:5'-3' DNA helicase activity"/>
    <property type="evidence" value="ECO:0007669"/>
    <property type="project" value="UniProtKB-EC"/>
</dbReference>
<dbReference type="CDD" id="cd00984">
    <property type="entry name" value="DnaB_C"/>
    <property type="match status" value="1"/>
</dbReference>
<sequence length="1401" mass="153223">MSVTDDMRTEQRDGQSSAPVQRDAQFERTPPQDVAAEQCVLGGMLLSKDAIADVVEILKSNDFYRPAHATIFDAILDIYGRGEPADPITVAAALADSGDLARIGGAPYLHTLIASVPTAANAAYYARIVGERAVLRRLVEAGTKIVQLGYGTGNGGSRDVDDVVDLAQQAVYEVTERRVSEDFAILADMLQPTLDEIEAVGAQGGVMTGVPTGFTDLDRLLNGLHPGQLIIVAGRPGLGKALALDTPLPTPTGWTTMGEVKAGDQLLGADGQPTTITNAFDVVHDRPCYEVEFSDGSVIVADAEHLWKTTTRASRRQRAETRPSHQWSEDARVGGAAAHRAVMAAPDRLLTYREAVEIAGDRFRNVLHSAGRQVGMAGKVRREYVRRGQPWQRTIDAYSAHAPFGALLDRVNRLMNAETTANHDGAVTTEHIAATLRHPTDGRLNHAVENTRPLVLPAQDLPVEPYTLGAWLGDGTTAGSSFTTADPEILTFIESDGYVVESSVTRYRYSIRLPKAPPLANRECVVCGTRFTPEGPGVWACGRSCGGKSRGLVDASARAHCSFCGRPFKYMSGASRSCQTCRSARGSFTGLLRSAGVLGNKHIPPAYLRSSEGQRRALLAGLLDTDGTATNSGSVQFTTTSARLADDVHELVVSLGYRCSISRKAVKGRRPESSVAYNLNFSTSDDVFWLTRKRQAHAQRRHTDTVARTGHRYIVDVRPVPSVPVRCVTVDNPDHLYLAGRSMIPTHNSTASMDFARNAAIRANQASAIFSLEMSKVEIVMRLLSAEARVPLHVLRSGQLSDDDWTKLARCMGEISEAPLFVDDTPSMNLMEIRAKARRLKQKHDLKLIVVDYLQLMTSPKRTESRQQEVADLSRGLKLLAKEVECPVIAVSQLNRGPEQRTDKRPQLSDLRESGCLTAETRVLRADNNAEVTLGELLASEARDVPVWALDEGLRYTPRTMTHVFPSGSREVFRLTLASGKQIDATANHPFLTFAGWLPLGELAAGARIAAPRHVPPPLMTRPWAEEKVVLLAHLLGDGSFVRRQPIRYASCDEENLQAVAEAAKHFGVSAVRDECAAARVTTLRLPAPYRSARGRRNPVAEWLDGLGLFGLRSHEKFVPQGVFGLPKEQITIFLRHLWATEGSVCPNKSGRGGRIYFSSASRRMLEDISRLLLRYGITARLKVVPVGRYRTQYTLDISGRDDQLRFLREIGVHGERSGNCAELLAALESQKSSTNVDTVPKEVWSKVREILLDQGMSHREVAEAIGTEFGGSALWKQAPSRTRLAKIAAALDSADLELQATNDIFWDEVISIESIGERDVYDATVLGKHNFVANGIATHNSIEQDADVVILLHRDDYYDKESPRAGEADFIVAKHRNGPTDSITVAAQLHLSRFVDMAIV</sequence>
<evidence type="ECO:0000256" key="13">
    <source>
        <dbReference type="ARBA" id="ARBA00044940"/>
    </source>
</evidence>
<feature type="compositionally biased region" description="Basic and acidic residues" evidence="17">
    <location>
        <begin position="1"/>
        <end position="13"/>
    </location>
</feature>
<proteinExistence type="inferred from homology"/>
<dbReference type="GO" id="GO:0016887">
    <property type="term" value="F:ATP hydrolysis activity"/>
    <property type="evidence" value="ECO:0007669"/>
    <property type="project" value="RHEA"/>
</dbReference>
<evidence type="ECO:0000256" key="16">
    <source>
        <dbReference type="RuleBase" id="RU362085"/>
    </source>
</evidence>
<dbReference type="PROSITE" id="PS50817">
    <property type="entry name" value="INTEIN_N_TER"/>
    <property type="match status" value="1"/>
</dbReference>
<name>A0A562I8S9_MICOL</name>
<dbReference type="SMART" id="SM00306">
    <property type="entry name" value="HintN"/>
    <property type="match status" value="2"/>
</dbReference>
<evidence type="ECO:0000256" key="9">
    <source>
        <dbReference type="ARBA" id="ARBA00022840"/>
    </source>
</evidence>
<gene>
    <name evidence="20" type="ORF">JD77_02415</name>
</gene>
<dbReference type="SMART" id="SM00305">
    <property type="entry name" value="HintC"/>
    <property type="match status" value="1"/>
</dbReference>
<keyword evidence="6 16" id="KW-0378">Hydrolase</keyword>
<feature type="domain" description="SF4 helicase" evidence="19">
    <location>
        <begin position="1342"/>
        <end position="1401"/>
    </location>
</feature>
<keyword evidence="5 16" id="KW-0547">Nucleotide-binding</keyword>
<protein>
    <recommendedName>
        <fullName evidence="15 16">Replicative DNA helicase</fullName>
        <ecNumber evidence="15 16">5.6.2.3</ecNumber>
    </recommendedName>
</protein>
<dbReference type="NCBIfam" id="NF005852">
    <property type="entry name" value="PRK07773.1"/>
    <property type="match status" value="1"/>
</dbReference>
<evidence type="ECO:0000256" key="8">
    <source>
        <dbReference type="ARBA" id="ARBA00022813"/>
    </source>
</evidence>
<keyword evidence="21" id="KW-1185">Reference proteome</keyword>
<dbReference type="GO" id="GO:0004519">
    <property type="term" value="F:endonuclease activity"/>
    <property type="evidence" value="ECO:0007669"/>
    <property type="project" value="InterPro"/>
</dbReference>
<comment type="catalytic activity">
    <reaction evidence="14 16">
        <text>ATP + H2O = ADP + phosphate + H(+)</text>
        <dbReference type="Rhea" id="RHEA:13065"/>
        <dbReference type="ChEBI" id="CHEBI:15377"/>
        <dbReference type="ChEBI" id="CHEBI:15378"/>
        <dbReference type="ChEBI" id="CHEBI:30616"/>
        <dbReference type="ChEBI" id="CHEBI:43474"/>
        <dbReference type="ChEBI" id="CHEBI:456216"/>
        <dbReference type="EC" id="5.6.2.3"/>
    </reaction>
</comment>
<dbReference type="InterPro" id="IPR003587">
    <property type="entry name" value="Hint_dom_N"/>
</dbReference>
<comment type="caution">
    <text evidence="20">The sequence shown here is derived from an EMBL/GenBank/DDBJ whole genome shotgun (WGS) entry which is preliminary data.</text>
</comment>
<evidence type="ECO:0000256" key="4">
    <source>
        <dbReference type="ARBA" id="ARBA00022737"/>
    </source>
</evidence>
<dbReference type="Gene3D" id="3.40.50.300">
    <property type="entry name" value="P-loop containing nucleotide triphosphate hydrolases"/>
    <property type="match status" value="2"/>
</dbReference>
<dbReference type="InterPro" id="IPR006141">
    <property type="entry name" value="Intein_N"/>
</dbReference>
<comment type="similarity">
    <text evidence="1 16">Belongs to the helicase family. DnaB subfamily.</text>
</comment>
<dbReference type="GO" id="GO:0016539">
    <property type="term" value="P:intein-mediated protein splicing"/>
    <property type="evidence" value="ECO:0007669"/>
    <property type="project" value="InterPro"/>
</dbReference>
<keyword evidence="9 16" id="KW-0067">ATP-binding</keyword>
<feature type="compositionally biased region" description="Basic and acidic residues" evidence="17">
    <location>
        <begin position="317"/>
        <end position="332"/>
    </location>
</feature>
<comment type="function">
    <text evidence="16">The main replicative DNA helicase, it participates in initiation and elongation during chromosome replication. Travels ahead of the DNA replisome, separating dsDNA into templates for DNA synthesis. A processive ATP-dependent 5'-3' DNA helicase it has DNA-dependent ATPase activity.</text>
</comment>
<evidence type="ECO:0000256" key="6">
    <source>
        <dbReference type="ARBA" id="ARBA00022801"/>
    </source>
</evidence>
<keyword evidence="12" id="KW-0413">Isomerase</keyword>
<dbReference type="SUPFAM" id="SSF51294">
    <property type="entry name" value="Hedgehog/intein (Hint) domain"/>
    <property type="match status" value="2"/>
</dbReference>
<dbReference type="EC" id="5.6.2.3" evidence="15 16"/>
<dbReference type="InterPro" id="IPR027434">
    <property type="entry name" value="Homing_endonucl"/>
</dbReference>
<evidence type="ECO:0000259" key="18">
    <source>
        <dbReference type="PROSITE" id="PS50819"/>
    </source>
</evidence>
<feature type="domain" description="DOD-type homing endonuclease" evidence="18">
    <location>
        <begin position="588"/>
        <end position="657"/>
    </location>
</feature>
<dbReference type="InterPro" id="IPR016136">
    <property type="entry name" value="DNA_helicase_N/primase_C"/>
</dbReference>
<evidence type="ECO:0000256" key="3">
    <source>
        <dbReference type="ARBA" id="ARBA00022705"/>
    </source>
</evidence>
<dbReference type="Pfam" id="PF14528">
    <property type="entry name" value="LAGLIDADG_3"/>
    <property type="match status" value="2"/>
</dbReference>
<feature type="domain" description="SF4 helicase" evidence="19">
    <location>
        <begin position="749"/>
        <end position="915"/>
    </location>
</feature>
<comment type="function">
    <text evidence="13 16">The intein is an endonuclease.</text>
</comment>
<dbReference type="SUPFAM" id="SSF48024">
    <property type="entry name" value="N-terminal domain of DnaB helicase"/>
    <property type="match status" value="1"/>
</dbReference>
<feature type="region of interest" description="Disordered" evidence="17">
    <location>
        <begin position="311"/>
        <end position="332"/>
    </location>
</feature>
<evidence type="ECO:0000256" key="1">
    <source>
        <dbReference type="ARBA" id="ARBA00008428"/>
    </source>
</evidence>
<dbReference type="InterPro" id="IPR007692">
    <property type="entry name" value="DNA_helicase_DnaB"/>
</dbReference>
<dbReference type="InterPro" id="IPR004042">
    <property type="entry name" value="Intein_endonuc_central"/>
</dbReference>
<dbReference type="PRINTS" id="PR00379">
    <property type="entry name" value="INTEIN"/>
</dbReference>
<keyword evidence="10" id="KW-0651">Protein splicing</keyword>
<dbReference type="Gene3D" id="1.10.860.10">
    <property type="entry name" value="DNAb Helicase, Chain A"/>
    <property type="match status" value="1"/>
</dbReference>
<dbReference type="EMBL" id="VLKE01000001">
    <property type="protein sequence ID" value="TWH67440.1"/>
    <property type="molecule type" value="Genomic_DNA"/>
</dbReference>
<dbReference type="InterPro" id="IPR030934">
    <property type="entry name" value="Intein_C"/>
</dbReference>
<dbReference type="NCBIfam" id="TIGR00665">
    <property type="entry name" value="DnaB"/>
    <property type="match status" value="1"/>
</dbReference>
<evidence type="ECO:0000259" key="19">
    <source>
        <dbReference type="PROSITE" id="PS51199"/>
    </source>
</evidence>
<keyword evidence="3 16" id="KW-0235">DNA replication</keyword>